<evidence type="ECO:0000256" key="1">
    <source>
        <dbReference type="SAM" id="Phobius"/>
    </source>
</evidence>
<keyword evidence="1" id="KW-0812">Transmembrane</keyword>
<evidence type="ECO:0000313" key="3">
    <source>
        <dbReference type="Proteomes" id="UP001190336"/>
    </source>
</evidence>
<reference evidence="2 3" key="1">
    <citation type="submission" date="2023-08" db="EMBL/GenBank/DDBJ databases">
        <authorList>
            <person name="Folkvardsen B D."/>
            <person name="Norman A."/>
        </authorList>
    </citation>
    <scope>NUCLEOTIDE SEQUENCE [LARGE SCALE GENOMIC DNA]</scope>
    <source>
        <strain evidence="2 3">Mu0083</strain>
    </source>
</reference>
<organism evidence="2 3">
    <name type="scientific">[Mycobacterium] kokjensenii</name>
    <dbReference type="NCBI Taxonomy" id="3064287"/>
    <lineage>
        <taxon>Bacteria</taxon>
        <taxon>Bacillati</taxon>
        <taxon>Actinomycetota</taxon>
        <taxon>Actinomycetes</taxon>
        <taxon>Mycobacteriales</taxon>
        <taxon>Mycobacteriaceae</taxon>
        <taxon>Mycolicibacter</taxon>
    </lineage>
</organism>
<accession>A0ABN9NGD1</accession>
<dbReference type="Proteomes" id="UP001190336">
    <property type="component" value="Chromosome"/>
</dbReference>
<name>A0ABN9NGD1_9MYCO</name>
<evidence type="ECO:0000313" key="2">
    <source>
        <dbReference type="EMBL" id="CAJ1504237.1"/>
    </source>
</evidence>
<keyword evidence="1" id="KW-0472">Membrane</keyword>
<dbReference type="EMBL" id="OY726394">
    <property type="protein sequence ID" value="CAJ1504237.1"/>
    <property type="molecule type" value="Genomic_DNA"/>
</dbReference>
<sequence length="294" mass="32001">MKLTGPARVWYVLMNVAFGAGYLAKIPTKKALSERGVAVMTKAERIWYRLMCIAFGTGYFVKIPAAKALREASVAGIAVQGEAVESSKKPSTALIAAAVIGGVTVIGAGIAGGYSLMSNHHQEIPEETSAPFWHQNGIYRYEVRYTQGIVRTADGQVMSLAAFGMEDVDDYTARRTICNEGQCLADNVAVDKETRRHPLLDDNGLKVKSTVRWTGTQWVTGGDGPHGGRLEEVDCEDRADSWESWAEFTPLLDGTLKGTYHQYVLTNECGLEGDHREVPAVMVRVGDAPDGIFN</sequence>
<feature type="transmembrane region" description="Helical" evidence="1">
    <location>
        <begin position="46"/>
        <end position="63"/>
    </location>
</feature>
<dbReference type="RefSeq" id="WP_308474078.1">
    <property type="nucleotide sequence ID" value="NZ_OY726394.1"/>
</dbReference>
<keyword evidence="1" id="KW-1133">Transmembrane helix</keyword>
<feature type="transmembrane region" description="Helical" evidence="1">
    <location>
        <begin position="9"/>
        <end position="26"/>
    </location>
</feature>
<protein>
    <submittedName>
        <fullName evidence="2">Uncharacterized protein</fullName>
    </submittedName>
</protein>
<keyword evidence="3" id="KW-1185">Reference proteome</keyword>
<feature type="transmembrane region" description="Helical" evidence="1">
    <location>
        <begin position="93"/>
        <end position="117"/>
    </location>
</feature>
<gene>
    <name evidence="2" type="ORF">MU0083_003386</name>
</gene>
<proteinExistence type="predicted"/>